<comment type="caution">
    <text evidence="3">The sequence shown here is derived from an EMBL/GenBank/DDBJ whole genome shotgun (WGS) entry which is preliminary data.</text>
</comment>
<name>A0A953HXE0_9BACT</name>
<gene>
    <name evidence="3" type="ORF">KUV50_18990</name>
</gene>
<evidence type="ECO:0000259" key="2">
    <source>
        <dbReference type="Pfam" id="PF18731"/>
    </source>
</evidence>
<accession>A0A953HXE0</accession>
<dbReference type="RefSeq" id="WP_222581795.1">
    <property type="nucleotide sequence ID" value="NZ_JAHVHU010000028.1"/>
</dbReference>
<dbReference type="AlphaFoldDB" id="A0A953HXE0"/>
<feature type="region of interest" description="Disordered" evidence="1">
    <location>
        <begin position="982"/>
        <end position="1015"/>
    </location>
</feature>
<reference evidence="3" key="1">
    <citation type="submission" date="2021-06" db="EMBL/GenBank/DDBJ databases">
        <title>44 bacteria genomes isolated from Dapeng, Shenzhen.</title>
        <authorList>
            <person name="Zheng W."/>
            <person name="Yu S."/>
            <person name="Huang Y."/>
        </authorList>
    </citation>
    <scope>NUCLEOTIDE SEQUENCE</scope>
    <source>
        <strain evidence="3">DP5N28-2</strain>
    </source>
</reference>
<dbReference type="Pfam" id="PF18731">
    <property type="entry name" value="HEPN_Swt1"/>
    <property type="match status" value="1"/>
</dbReference>
<evidence type="ECO:0000313" key="4">
    <source>
        <dbReference type="Proteomes" id="UP000753961"/>
    </source>
</evidence>
<dbReference type="Pfam" id="PF04465">
    <property type="entry name" value="DUF499"/>
    <property type="match status" value="2"/>
</dbReference>
<keyword evidence="4" id="KW-1185">Reference proteome</keyword>
<protein>
    <submittedName>
        <fullName evidence="3">DUF499 domain-containing protein</fullName>
    </submittedName>
</protein>
<dbReference type="EMBL" id="JAHVHU010000028">
    <property type="protein sequence ID" value="MBY5960245.1"/>
    <property type="molecule type" value="Genomic_DNA"/>
</dbReference>
<dbReference type="InterPro" id="IPR007555">
    <property type="entry name" value="DUF499"/>
</dbReference>
<sequence length="1089" mass="123897">MENIRRNNLDRALGLFLETMRSYIPSVMKKKHGAKWDQAYYETMSKVQQKFWNENTRLEGKSPEQMIDIGNLASWALDRNVQHLIRKDFNRMTTKLSTKFSEIAEVRNMIFHFEELKPRKAEQAYNHMIDIVHQLRFKDLETELLNLKNEKPIQEQIAEEQIEQSTSEIALTAWFNNAKPHLDIRQGNLDESVFAADLAEVAINKGRAVYNNQSLFFDKTYFTEGLTNIANRVVKGLNGNQDGENRIITLQTGFGGGKTHTLISLYHLVRAGKNIAENSKVAGKLTALPQYDKAAIAVFTNTTKDPTQGRQVGDVHIRTLWGELAWQLGGPKMYEKIRANDESRTAPKGLFVEILQEASPALILIDELADYCVPASGVQVGGSTLSDQTISFMQELTEAIAKVKNCVGVITLPASVTEVANSPQTAAILQSLEKRVARVGADTKPVAEEEIFEVIRHRLFEGFGDDRVTEKVLESYATLYDNIWLELPERSNKSEYADLMRRAYPFHPELINIFKNKWASHPQFQRTRGVLRLLASIVSDLWKRRNNLVGNHTLIHPSHLRIDNLDTLTGEVKKLYGMGYDAVISSDVCGTQSNAYHIDEEKPAFGEYNLTQGLATTIFLNSFGSTGVNRGITVRELKLQLVVPGGFNHNSINSSLDEMQNRAYYLYYSQTGGSDQRYWFHTKANLNILVNSAISEIKDDRIESEIIKILEDKSRRVSKFKLIVNPQGDIPELKSPTLIILHPALYKNGNRRFESEIENLALRKGNSDRIYRNTLLFVSVSNHGRASLYNITREFLACKKIKEDYYSTLEPDQKPDLNARIVDAAERVQKELVTAYNQIHKYSGAQGRTTTEVREFKDAFDVQVSNIFWDKLRNEEWLLESVGHNTLRRNNLLPEDGKPIQTKQVWEAFLRYDDKPMIANKSAVENSLVKYCHNRQFAIASKGSKDWTRMYFGSGVPMFDAEDETFWLVSPGDYQAWMRSQENVSSPELVPDSDGPMDTGSDTHSVPKSSDEGEVARKIRRISVSGQANAIVFNQLFNSFIMPLKENDVQIEFTITARSKPNYPITENSQQYKIVKESARQMGFDVDEE</sequence>
<proteinExistence type="predicted"/>
<evidence type="ECO:0000313" key="3">
    <source>
        <dbReference type="EMBL" id="MBY5960245.1"/>
    </source>
</evidence>
<organism evidence="3 4">
    <name type="scientific">Membranihabitans marinus</name>
    <dbReference type="NCBI Taxonomy" id="1227546"/>
    <lineage>
        <taxon>Bacteria</taxon>
        <taxon>Pseudomonadati</taxon>
        <taxon>Bacteroidota</taxon>
        <taxon>Saprospiria</taxon>
        <taxon>Saprospirales</taxon>
        <taxon>Saprospiraceae</taxon>
        <taxon>Membranihabitans</taxon>
    </lineage>
</organism>
<feature type="domain" description="Swt1-like HEPN" evidence="2">
    <location>
        <begin position="11"/>
        <end position="132"/>
    </location>
</feature>
<dbReference type="InterPro" id="IPR041650">
    <property type="entry name" value="HEPN_Swt1"/>
</dbReference>
<evidence type="ECO:0000256" key="1">
    <source>
        <dbReference type="SAM" id="MobiDB-lite"/>
    </source>
</evidence>
<dbReference type="Proteomes" id="UP000753961">
    <property type="component" value="Unassembled WGS sequence"/>
</dbReference>